<dbReference type="Proteomes" id="UP001152747">
    <property type="component" value="Unassembled WGS sequence"/>
</dbReference>
<dbReference type="OrthoDB" id="5774669at2759"/>
<dbReference type="GO" id="GO:0005112">
    <property type="term" value="F:Notch binding"/>
    <property type="evidence" value="ECO:0007669"/>
    <property type="project" value="TreeGrafter"/>
</dbReference>
<comment type="caution">
    <text evidence="2">The sequence shown here is derived from an EMBL/GenBank/DDBJ whole genome shotgun (WGS) entry which is preliminary data.</text>
</comment>
<dbReference type="PANTHER" id="PTHR35015">
    <property type="entry name" value="PROTEIN CBR-OSM-7-RELATED"/>
    <property type="match status" value="1"/>
</dbReference>
<evidence type="ECO:0000256" key="1">
    <source>
        <dbReference type="SAM" id="SignalP"/>
    </source>
</evidence>
<reference evidence="2" key="1">
    <citation type="submission" date="2022-11" db="EMBL/GenBank/DDBJ databases">
        <authorList>
            <person name="Kikuchi T."/>
        </authorList>
    </citation>
    <scope>NUCLEOTIDE SEQUENCE</scope>
    <source>
        <strain evidence="2">PS1010</strain>
    </source>
</reference>
<accession>A0A9P1J2Q0</accession>
<feature type="signal peptide" evidence="1">
    <location>
        <begin position="1"/>
        <end position="18"/>
    </location>
</feature>
<proteinExistence type="predicted"/>
<dbReference type="InterPro" id="IPR053124">
    <property type="entry name" value="Notch_signaling_modulators"/>
</dbReference>
<keyword evidence="3" id="KW-1185">Reference proteome</keyword>
<dbReference type="AlphaFoldDB" id="A0A9P1J2Q0"/>
<dbReference type="EMBL" id="CANHGI010000006">
    <property type="protein sequence ID" value="CAI5455808.1"/>
    <property type="molecule type" value="Genomic_DNA"/>
</dbReference>
<dbReference type="GO" id="GO:0005615">
    <property type="term" value="C:extracellular space"/>
    <property type="evidence" value="ECO:0007669"/>
    <property type="project" value="TreeGrafter"/>
</dbReference>
<keyword evidence="1" id="KW-0732">Signal</keyword>
<dbReference type="PANTHER" id="PTHR35015:SF1">
    <property type="entry name" value="NOTCH LIGAND OSM-11"/>
    <property type="match status" value="1"/>
</dbReference>
<name>A0A9P1J2Q0_9PELO</name>
<gene>
    <name evidence="2" type="ORF">CAMP_LOCUS18445</name>
</gene>
<organism evidence="2 3">
    <name type="scientific">Caenorhabditis angaria</name>
    <dbReference type="NCBI Taxonomy" id="860376"/>
    <lineage>
        <taxon>Eukaryota</taxon>
        <taxon>Metazoa</taxon>
        <taxon>Ecdysozoa</taxon>
        <taxon>Nematoda</taxon>
        <taxon>Chromadorea</taxon>
        <taxon>Rhabditida</taxon>
        <taxon>Rhabditina</taxon>
        <taxon>Rhabditomorpha</taxon>
        <taxon>Rhabditoidea</taxon>
        <taxon>Rhabditidae</taxon>
        <taxon>Peloderinae</taxon>
        <taxon>Caenorhabditis</taxon>
    </lineage>
</organism>
<evidence type="ECO:0000313" key="2">
    <source>
        <dbReference type="EMBL" id="CAI5455808.1"/>
    </source>
</evidence>
<sequence>MNTSIVVALVLFITLAQANPARVRRDDRVERYCQKHAEHYTKFCPNKASVMDRGTYAKLAKFCPAFEKHCVVGKAGTSELPDMGTPLVMPPSLPKGSDFALLDLPIGEEAKPHRGGNSFNPQSTTRLTAAIIASCTPDCNAAHCTDECKCAHTHPKVHQMCNPPSSAQMAETCQRWYGKCTMFQPVQY</sequence>
<protein>
    <submittedName>
        <fullName evidence="2">Uncharacterized protein</fullName>
    </submittedName>
</protein>
<dbReference type="GO" id="GO:0045747">
    <property type="term" value="P:positive regulation of Notch signaling pathway"/>
    <property type="evidence" value="ECO:0007669"/>
    <property type="project" value="TreeGrafter"/>
</dbReference>
<evidence type="ECO:0000313" key="3">
    <source>
        <dbReference type="Proteomes" id="UP001152747"/>
    </source>
</evidence>
<feature type="chain" id="PRO_5040501699" evidence="1">
    <location>
        <begin position="19"/>
        <end position="188"/>
    </location>
</feature>